<reference evidence="10" key="1">
    <citation type="submission" date="2021-03" db="EMBL/GenBank/DDBJ databases">
        <title>Molecular epidemiology and mechanisms of colistin and carbapenem resistance in Enterobacteriaceae from clinical isolates, the environment and porcine samples in Pretoria, South Africa.</title>
        <authorList>
            <person name="Bogoshi D."/>
            <person name="Mbelle N.M."/>
            <person name="Naidoo V."/>
            <person name="Osei Sekyere J."/>
        </authorList>
    </citation>
    <scope>NUCLEOTIDE SEQUENCE</scope>
    <source>
        <strain evidence="10">C029</strain>
    </source>
</reference>
<dbReference type="GO" id="GO:0055085">
    <property type="term" value="P:transmembrane transport"/>
    <property type="evidence" value="ECO:0007669"/>
    <property type="project" value="InterPro"/>
</dbReference>
<dbReference type="EMBL" id="JAGETN010000001">
    <property type="protein sequence ID" value="MBO2025326.1"/>
    <property type="molecule type" value="Genomic_DNA"/>
</dbReference>
<dbReference type="Pfam" id="PF00528">
    <property type="entry name" value="BPD_transp_1"/>
    <property type="match status" value="1"/>
</dbReference>
<evidence type="ECO:0000256" key="7">
    <source>
        <dbReference type="ARBA" id="ARBA00023136"/>
    </source>
</evidence>
<proteinExistence type="inferred from homology"/>
<dbReference type="Proteomes" id="UP000664267">
    <property type="component" value="Unassembled WGS sequence"/>
</dbReference>
<accession>A0A939NL12</accession>
<dbReference type="PANTHER" id="PTHR43744:SF3">
    <property type="entry name" value="LACTOSE TRANSPORT SYSTEM PERMEASE PROTEIN LACG"/>
    <property type="match status" value="1"/>
</dbReference>
<dbReference type="Gene3D" id="1.10.3720.10">
    <property type="entry name" value="MetI-like"/>
    <property type="match status" value="1"/>
</dbReference>
<protein>
    <submittedName>
        <fullName evidence="10">Carbohydrate ABC transporter permease</fullName>
    </submittedName>
</protein>
<keyword evidence="7 8" id="KW-0472">Membrane</keyword>
<evidence type="ECO:0000256" key="3">
    <source>
        <dbReference type="ARBA" id="ARBA00022475"/>
    </source>
</evidence>
<evidence type="ECO:0000256" key="5">
    <source>
        <dbReference type="ARBA" id="ARBA00022692"/>
    </source>
</evidence>
<evidence type="ECO:0000313" key="10">
    <source>
        <dbReference type="EMBL" id="MBO2025326.1"/>
    </source>
</evidence>
<evidence type="ECO:0000256" key="1">
    <source>
        <dbReference type="ARBA" id="ARBA00004429"/>
    </source>
</evidence>
<dbReference type="AlphaFoldDB" id="A0A939NL12"/>
<dbReference type="InterPro" id="IPR000515">
    <property type="entry name" value="MetI-like"/>
</dbReference>
<feature type="domain" description="ABC transmembrane type-1" evidence="9">
    <location>
        <begin position="1"/>
        <end position="109"/>
    </location>
</feature>
<comment type="subcellular location">
    <subcellularLocation>
        <location evidence="1">Cell inner membrane</location>
        <topology evidence="1">Multi-pass membrane protein</topology>
    </subcellularLocation>
    <subcellularLocation>
        <location evidence="8">Cell membrane</location>
        <topology evidence="8">Multi-pass membrane protein</topology>
    </subcellularLocation>
</comment>
<comment type="caution">
    <text evidence="8">Lacks conserved residue(s) required for the propagation of feature annotation.</text>
</comment>
<evidence type="ECO:0000256" key="8">
    <source>
        <dbReference type="RuleBase" id="RU363032"/>
    </source>
</evidence>
<dbReference type="InterPro" id="IPR035906">
    <property type="entry name" value="MetI-like_sf"/>
</dbReference>
<dbReference type="PROSITE" id="PS50928">
    <property type="entry name" value="ABC_TM1"/>
    <property type="match status" value="1"/>
</dbReference>
<evidence type="ECO:0000256" key="4">
    <source>
        <dbReference type="ARBA" id="ARBA00022519"/>
    </source>
</evidence>
<name>A0A939NL12_KLEPN</name>
<organism evidence="10 11">
    <name type="scientific">Klebsiella pneumoniae</name>
    <dbReference type="NCBI Taxonomy" id="573"/>
    <lineage>
        <taxon>Bacteria</taxon>
        <taxon>Pseudomonadati</taxon>
        <taxon>Pseudomonadota</taxon>
        <taxon>Gammaproteobacteria</taxon>
        <taxon>Enterobacterales</taxon>
        <taxon>Enterobacteriaceae</taxon>
        <taxon>Klebsiella/Raoultella group</taxon>
        <taxon>Klebsiella</taxon>
        <taxon>Klebsiella pneumoniae complex</taxon>
    </lineage>
</organism>
<comment type="similarity">
    <text evidence="8">Belongs to the binding-protein-dependent transport system permease family.</text>
</comment>
<evidence type="ECO:0000259" key="9">
    <source>
        <dbReference type="PROSITE" id="PS50928"/>
    </source>
</evidence>
<evidence type="ECO:0000313" key="11">
    <source>
        <dbReference type="Proteomes" id="UP000664267"/>
    </source>
</evidence>
<dbReference type="PANTHER" id="PTHR43744">
    <property type="entry name" value="ABC TRANSPORTER PERMEASE PROTEIN MG189-RELATED-RELATED"/>
    <property type="match status" value="1"/>
</dbReference>
<dbReference type="CDD" id="cd06261">
    <property type="entry name" value="TM_PBP2"/>
    <property type="match status" value="1"/>
</dbReference>
<feature type="transmembrane region" description="Helical" evidence="8">
    <location>
        <begin position="88"/>
        <end position="109"/>
    </location>
</feature>
<sequence>MRALMRQAFLAIPKELEEAALMEGCRWWQVLFRVLLPMSRPSVLAFATVSITYHWNEYLWPLMMLNDPAGADRRAGLLRHGRRTGGQWGTIGAGTLMVCLPLMLAFILFRNSSCGASASPDQIRSDSCC</sequence>
<keyword evidence="4" id="KW-0997">Cell inner membrane</keyword>
<evidence type="ECO:0000256" key="2">
    <source>
        <dbReference type="ARBA" id="ARBA00022448"/>
    </source>
</evidence>
<keyword evidence="3" id="KW-1003">Cell membrane</keyword>
<keyword evidence="5 8" id="KW-0812">Transmembrane</keyword>
<dbReference type="GO" id="GO:0005886">
    <property type="term" value="C:plasma membrane"/>
    <property type="evidence" value="ECO:0007669"/>
    <property type="project" value="UniProtKB-SubCell"/>
</dbReference>
<dbReference type="SUPFAM" id="SSF161098">
    <property type="entry name" value="MetI-like"/>
    <property type="match status" value="1"/>
</dbReference>
<evidence type="ECO:0000256" key="6">
    <source>
        <dbReference type="ARBA" id="ARBA00022989"/>
    </source>
</evidence>
<gene>
    <name evidence="10" type="ORF">J4733_01040</name>
</gene>
<keyword evidence="6 8" id="KW-1133">Transmembrane helix</keyword>
<comment type="caution">
    <text evidence="10">The sequence shown here is derived from an EMBL/GenBank/DDBJ whole genome shotgun (WGS) entry which is preliminary data.</text>
</comment>
<keyword evidence="2 8" id="KW-0813">Transport</keyword>